<reference evidence="3" key="1">
    <citation type="submission" date="2016-10" db="EMBL/GenBank/DDBJ databases">
        <authorList>
            <person name="Varghese N."/>
            <person name="Submissions S."/>
        </authorList>
    </citation>
    <scope>NUCLEOTIDE SEQUENCE [LARGE SCALE GENOMIC DNA]</scope>
    <source>
        <strain evidence="3">ATCC 25963</strain>
    </source>
</reference>
<evidence type="ECO:0000256" key="1">
    <source>
        <dbReference type="SAM" id="MobiDB-lite"/>
    </source>
</evidence>
<dbReference type="RefSeq" id="WP_096330952.1">
    <property type="nucleotide sequence ID" value="NZ_FOMX01000025.1"/>
</dbReference>
<dbReference type="Gene3D" id="1.20.120.20">
    <property type="entry name" value="Apolipoprotein"/>
    <property type="match status" value="1"/>
</dbReference>
<dbReference type="EMBL" id="FOMX01000025">
    <property type="protein sequence ID" value="SFF00810.1"/>
    <property type="molecule type" value="Genomic_DNA"/>
</dbReference>
<dbReference type="OrthoDB" id="5518467at2"/>
<dbReference type="SUPFAM" id="SSF58113">
    <property type="entry name" value="Apolipoprotein A-I"/>
    <property type="match status" value="1"/>
</dbReference>
<sequence length="120" mass="13743">MTSLKDTLENSMQELRTLRDEIRVRLNLAGKEARDRWEQQLEPRLEKLEQQIRTATDATIESIRDAIERARTSFHEYRAQLTQGSAGGVTGSEGGEEPREQSRAQSGDEPDFSRVDPEKR</sequence>
<keyword evidence="3" id="KW-1185">Reference proteome</keyword>
<evidence type="ECO:0000313" key="3">
    <source>
        <dbReference type="Proteomes" id="UP000199400"/>
    </source>
</evidence>
<dbReference type="AlphaFoldDB" id="A0A1I2F8D3"/>
<proteinExistence type="predicted"/>
<evidence type="ECO:0000313" key="2">
    <source>
        <dbReference type="EMBL" id="SFF00810.1"/>
    </source>
</evidence>
<gene>
    <name evidence="2" type="ORF">SAMN02745121_06477</name>
</gene>
<dbReference type="Proteomes" id="UP000199400">
    <property type="component" value="Unassembled WGS sequence"/>
</dbReference>
<feature type="compositionally biased region" description="Basic and acidic residues" evidence="1">
    <location>
        <begin position="111"/>
        <end position="120"/>
    </location>
</feature>
<feature type="region of interest" description="Disordered" evidence="1">
    <location>
        <begin position="79"/>
        <end position="120"/>
    </location>
</feature>
<accession>A0A1I2F8D3</accession>
<name>A0A1I2F8D3_9BACT</name>
<organism evidence="2 3">
    <name type="scientific">Nannocystis exedens</name>
    <dbReference type="NCBI Taxonomy" id="54"/>
    <lineage>
        <taxon>Bacteria</taxon>
        <taxon>Pseudomonadati</taxon>
        <taxon>Myxococcota</taxon>
        <taxon>Polyangia</taxon>
        <taxon>Nannocystales</taxon>
        <taxon>Nannocystaceae</taxon>
        <taxon>Nannocystis</taxon>
    </lineage>
</organism>
<protein>
    <submittedName>
        <fullName evidence="2">Uncharacterized protein</fullName>
    </submittedName>
</protein>